<reference evidence="2" key="1">
    <citation type="submission" date="2015-07" db="EMBL/GenBank/DDBJ databases">
        <title>Adaptation to a free-living lifestyle via gene acquisitions in the diplomonad Trepomonas sp. PC1.</title>
        <authorList>
            <person name="Xu F."/>
            <person name="Jerlstrom-Hultqvist J."/>
            <person name="Kolisko M."/>
            <person name="Simpson A.G.B."/>
            <person name="Roger A.J."/>
            <person name="Svard S.G."/>
            <person name="Andersson J.O."/>
        </authorList>
    </citation>
    <scope>NUCLEOTIDE SEQUENCE</scope>
    <source>
        <strain evidence="2">PC1</strain>
    </source>
</reference>
<sequence length="530" mass="61048">MIHNLKVFRKPTKMGSQIDTSKPDRSIVALYIGRFNIVARAFFRVKGVEKLLNNEISTNLYFHQLADTFEICGQPNLSGSKESIAFNPFFDSEIDDLYIGDENDQSKISLEDIMFKLMQLICEKVVPDQNPNLEVFFSSFNENERLIKAIELGLESVIAEKADAHSIQFSAKQNLLEHEHFMQLEQQKITLDQTVYPYGFDYIYDYLQNEAKLQFPAQLYEKFVRKLLAENRDQNYTLGQNIVLQITEEQMKFLKQKRLFIELIQHKLSSAAFFIKNNTGSTMQFVVNIEAVAKAQIGLIERLLKDSQFKISQKAASNAFELPKLGKPVLVIVEEGCQTMIQKVFQLKIDQSLRFRADVKALCGEQVVQILIDNQLEQAESRAVTTDSAKSAKSKIPTVTKQFSKLGMGKEELAKKSARKSHKTEKADKPKKEVEPKKEEELQVEQLKVEKTKVEEIKEIVKQEEEKQAEEKQQVEEEKQTKEDQQAKVEEVQNNQEEEKPQDEAPKELEIEMVTNEDDVFNNVENEGEK</sequence>
<feature type="region of interest" description="Disordered" evidence="1">
    <location>
        <begin position="464"/>
        <end position="530"/>
    </location>
</feature>
<feature type="compositionally biased region" description="Basic and acidic residues" evidence="1">
    <location>
        <begin position="464"/>
        <end position="510"/>
    </location>
</feature>
<protein>
    <submittedName>
        <fullName evidence="2">Uncharacterized protein</fullName>
    </submittedName>
</protein>
<organism evidence="2">
    <name type="scientific">Trepomonas sp. PC1</name>
    <dbReference type="NCBI Taxonomy" id="1076344"/>
    <lineage>
        <taxon>Eukaryota</taxon>
        <taxon>Metamonada</taxon>
        <taxon>Diplomonadida</taxon>
        <taxon>Hexamitidae</taxon>
        <taxon>Hexamitinae</taxon>
        <taxon>Trepomonas</taxon>
    </lineage>
</organism>
<feature type="compositionally biased region" description="Acidic residues" evidence="1">
    <location>
        <begin position="515"/>
        <end position="530"/>
    </location>
</feature>
<name>A0A146K2M4_9EUKA</name>
<evidence type="ECO:0000256" key="1">
    <source>
        <dbReference type="SAM" id="MobiDB-lite"/>
    </source>
</evidence>
<gene>
    <name evidence="2" type="ORF">TPC1_30634</name>
</gene>
<feature type="non-terminal residue" evidence="2">
    <location>
        <position position="1"/>
    </location>
</feature>
<accession>A0A146K2M4</accession>
<dbReference type="EMBL" id="GDID01006735">
    <property type="protein sequence ID" value="JAP89871.1"/>
    <property type="molecule type" value="Transcribed_RNA"/>
</dbReference>
<feature type="region of interest" description="Disordered" evidence="1">
    <location>
        <begin position="407"/>
        <end position="443"/>
    </location>
</feature>
<evidence type="ECO:0000313" key="2">
    <source>
        <dbReference type="EMBL" id="JAP89871.1"/>
    </source>
</evidence>
<proteinExistence type="predicted"/>
<dbReference type="AlphaFoldDB" id="A0A146K2M4"/>
<feature type="compositionally biased region" description="Basic and acidic residues" evidence="1">
    <location>
        <begin position="424"/>
        <end position="443"/>
    </location>
</feature>